<dbReference type="GO" id="GO:0061343">
    <property type="term" value="P:cell adhesion involved in heart morphogenesis"/>
    <property type="evidence" value="ECO:0007669"/>
    <property type="project" value="TreeGrafter"/>
</dbReference>
<organism evidence="2 3">
    <name type="scientific">Zophobas morio</name>
    <dbReference type="NCBI Taxonomy" id="2755281"/>
    <lineage>
        <taxon>Eukaryota</taxon>
        <taxon>Metazoa</taxon>
        <taxon>Ecdysozoa</taxon>
        <taxon>Arthropoda</taxon>
        <taxon>Hexapoda</taxon>
        <taxon>Insecta</taxon>
        <taxon>Pterygota</taxon>
        <taxon>Neoptera</taxon>
        <taxon>Endopterygota</taxon>
        <taxon>Coleoptera</taxon>
        <taxon>Polyphaga</taxon>
        <taxon>Cucujiformia</taxon>
        <taxon>Tenebrionidae</taxon>
        <taxon>Zophobas</taxon>
    </lineage>
</organism>
<dbReference type="PANTHER" id="PTHR33395">
    <property type="entry name" value="TRANSCRIPTASE, PUTATIVE-RELATED-RELATED"/>
    <property type="match status" value="1"/>
</dbReference>
<dbReference type="InterPro" id="IPR005135">
    <property type="entry name" value="Endo/exonuclease/phosphatase"/>
</dbReference>
<name>A0AA38MD33_9CUCU</name>
<comment type="caution">
    <text evidence="2">The sequence shown here is derived from an EMBL/GenBank/DDBJ whole genome shotgun (WGS) entry which is preliminary data.</text>
</comment>
<gene>
    <name evidence="2" type="ORF">Zmor_017676</name>
</gene>
<evidence type="ECO:0000313" key="2">
    <source>
        <dbReference type="EMBL" id="KAJ3651651.1"/>
    </source>
</evidence>
<dbReference type="GO" id="GO:0031012">
    <property type="term" value="C:extracellular matrix"/>
    <property type="evidence" value="ECO:0007669"/>
    <property type="project" value="TreeGrafter"/>
</dbReference>
<keyword evidence="3" id="KW-1185">Reference proteome</keyword>
<dbReference type="SUPFAM" id="SSF56219">
    <property type="entry name" value="DNase I-like"/>
    <property type="match status" value="1"/>
</dbReference>
<dbReference type="GO" id="GO:0003824">
    <property type="term" value="F:catalytic activity"/>
    <property type="evidence" value="ECO:0007669"/>
    <property type="project" value="InterPro"/>
</dbReference>
<evidence type="ECO:0000313" key="3">
    <source>
        <dbReference type="Proteomes" id="UP001168821"/>
    </source>
</evidence>
<dbReference type="PANTHER" id="PTHR33395:SF22">
    <property type="entry name" value="REVERSE TRANSCRIPTASE DOMAIN-CONTAINING PROTEIN"/>
    <property type="match status" value="1"/>
</dbReference>
<dbReference type="AlphaFoldDB" id="A0AA38MD33"/>
<dbReference type="EMBL" id="JALNTZ010000005">
    <property type="protein sequence ID" value="KAJ3651651.1"/>
    <property type="molecule type" value="Genomic_DNA"/>
</dbReference>
<proteinExistence type="predicted"/>
<dbReference type="GO" id="GO:0007508">
    <property type="term" value="P:larval heart development"/>
    <property type="evidence" value="ECO:0007669"/>
    <property type="project" value="TreeGrafter"/>
</dbReference>
<dbReference type="Gene3D" id="3.60.10.10">
    <property type="entry name" value="Endonuclease/exonuclease/phosphatase"/>
    <property type="match status" value="1"/>
</dbReference>
<evidence type="ECO:0000259" key="1">
    <source>
        <dbReference type="Pfam" id="PF14529"/>
    </source>
</evidence>
<dbReference type="InterPro" id="IPR036691">
    <property type="entry name" value="Endo/exonu/phosph_ase_sf"/>
</dbReference>
<dbReference type="Proteomes" id="UP001168821">
    <property type="component" value="Unassembled WGS sequence"/>
</dbReference>
<dbReference type="Pfam" id="PF14529">
    <property type="entry name" value="Exo_endo_phos_2"/>
    <property type="match status" value="1"/>
</dbReference>
<feature type="domain" description="Endonuclease/exonuclease/phosphatase" evidence="1">
    <location>
        <begin position="63"/>
        <end position="176"/>
    </location>
</feature>
<sequence>MVSLTGYTLYRKDRIASRGGGVCVYIADHLFFTFRVNSIATVTPVIETLFLELSDKTTTFLLGCVYRPSSSPIQNDKILTDLISNLSESHDKVLVFGDFSMPDIPWLIDPSRGYKPSSQFLVDLLTNSHLNQLVTQPTRYRGNQNPSTLDLIICSDDHSLTNLEYLPPIGKSDHLILTVDLQICQLPRKRTVLGIRTVTDYEAINQNLLGTDWTSLLSNPSVVNNWNIFKDTLQYVVGCHTKFVTVKQSHKKPWIIAKLLSQINRKRALWRAYKRSGSNVVYRIHRAFSNKLSSDIREARCVYEKNIAEAKDAKRLYKYIRTKLSGPVATPQLKNPSGEILDNNEHVADMFATTFSSVFTVEPPGYLPKVSGPPNPISCGEIIFTPNLVCEKLKQLKGSKSPGPDLITAKILHMCADTLCEALHTYDQIF</sequence>
<accession>A0AA38MD33</accession>
<reference evidence="2" key="1">
    <citation type="journal article" date="2023" name="G3 (Bethesda)">
        <title>Whole genome assemblies of Zophobas morio and Tenebrio molitor.</title>
        <authorList>
            <person name="Kaur S."/>
            <person name="Stinson S.A."/>
            <person name="diCenzo G.C."/>
        </authorList>
    </citation>
    <scope>NUCLEOTIDE SEQUENCE</scope>
    <source>
        <strain evidence="2">QUZm001</strain>
    </source>
</reference>
<protein>
    <recommendedName>
        <fullName evidence="1">Endonuclease/exonuclease/phosphatase domain-containing protein</fullName>
    </recommendedName>
</protein>